<proteinExistence type="predicted"/>
<keyword evidence="3" id="KW-1185">Reference proteome</keyword>
<evidence type="ECO:0000313" key="3">
    <source>
        <dbReference type="Proteomes" id="UP000807025"/>
    </source>
</evidence>
<dbReference type="AlphaFoldDB" id="A0A9P6A8H9"/>
<dbReference type="EMBL" id="MU154528">
    <property type="protein sequence ID" value="KAF9500175.1"/>
    <property type="molecule type" value="Genomic_DNA"/>
</dbReference>
<dbReference type="InterPro" id="IPR040976">
    <property type="entry name" value="Pkinase_fungal"/>
</dbReference>
<accession>A0A9P6A8H9</accession>
<organism evidence="2 3">
    <name type="scientific">Pleurotus eryngii</name>
    <name type="common">Boletus of the steppes</name>
    <dbReference type="NCBI Taxonomy" id="5323"/>
    <lineage>
        <taxon>Eukaryota</taxon>
        <taxon>Fungi</taxon>
        <taxon>Dikarya</taxon>
        <taxon>Basidiomycota</taxon>
        <taxon>Agaricomycotina</taxon>
        <taxon>Agaricomycetes</taxon>
        <taxon>Agaricomycetidae</taxon>
        <taxon>Agaricales</taxon>
        <taxon>Pleurotineae</taxon>
        <taxon>Pleurotaceae</taxon>
        <taxon>Pleurotus</taxon>
    </lineage>
</organism>
<gene>
    <name evidence="2" type="ORF">BDN71DRAFT_1185615</name>
</gene>
<evidence type="ECO:0000259" key="1">
    <source>
        <dbReference type="Pfam" id="PF17667"/>
    </source>
</evidence>
<dbReference type="SUPFAM" id="SSF56112">
    <property type="entry name" value="Protein kinase-like (PK-like)"/>
    <property type="match status" value="1"/>
</dbReference>
<evidence type="ECO:0000313" key="2">
    <source>
        <dbReference type="EMBL" id="KAF9500175.1"/>
    </source>
</evidence>
<protein>
    <recommendedName>
        <fullName evidence="1">Fungal-type protein kinase domain-containing protein</fullName>
    </recommendedName>
</protein>
<dbReference type="GO" id="GO:0004672">
    <property type="term" value="F:protein kinase activity"/>
    <property type="evidence" value="ECO:0007669"/>
    <property type="project" value="InterPro"/>
</dbReference>
<feature type="domain" description="Fungal-type protein kinase" evidence="1">
    <location>
        <begin position="2"/>
        <end position="49"/>
    </location>
</feature>
<dbReference type="InterPro" id="IPR008266">
    <property type="entry name" value="Tyr_kinase_AS"/>
</dbReference>
<name>A0A9P6A8H9_PLEER</name>
<comment type="caution">
    <text evidence="2">The sequence shown here is derived from an EMBL/GenBank/DDBJ whole genome shotgun (WGS) entry which is preliminary data.</text>
</comment>
<dbReference type="OrthoDB" id="3068888at2759"/>
<dbReference type="Gene3D" id="1.10.510.10">
    <property type="entry name" value="Transferase(Phosphotransferase) domain 1"/>
    <property type="match status" value="1"/>
</dbReference>
<dbReference type="InterPro" id="IPR011009">
    <property type="entry name" value="Kinase-like_dom_sf"/>
</dbReference>
<dbReference type="Pfam" id="PF17667">
    <property type="entry name" value="Pkinase_fungal"/>
    <property type="match status" value="1"/>
</dbReference>
<dbReference type="PROSITE" id="PS00109">
    <property type="entry name" value="PROTEIN_KINASE_TYR"/>
    <property type="match status" value="1"/>
</dbReference>
<sequence>MRAAIEGHKYLVSKGILHRDISAGNIMLSALANPPPGMEGFLTDLESSARRSPHFPGHPSIYGSRTLGRPCICKSQANRRIFRQNGARGSKNTLRDPSDCIVCTTSTCHVLAVNPSFRMSTETCCQNQWSFYWLNFGEPYIYISFSDSRKGKKKRSSL</sequence>
<reference evidence="2" key="1">
    <citation type="submission" date="2020-11" db="EMBL/GenBank/DDBJ databases">
        <authorList>
            <consortium name="DOE Joint Genome Institute"/>
            <person name="Ahrendt S."/>
            <person name="Riley R."/>
            <person name="Andreopoulos W."/>
            <person name="Labutti K."/>
            <person name="Pangilinan J."/>
            <person name="Ruiz-Duenas F.J."/>
            <person name="Barrasa J.M."/>
            <person name="Sanchez-Garcia M."/>
            <person name="Camarero S."/>
            <person name="Miyauchi S."/>
            <person name="Serrano A."/>
            <person name="Linde D."/>
            <person name="Babiker R."/>
            <person name="Drula E."/>
            <person name="Ayuso-Fernandez I."/>
            <person name="Pacheco R."/>
            <person name="Padilla G."/>
            <person name="Ferreira P."/>
            <person name="Barriuso J."/>
            <person name="Kellner H."/>
            <person name="Castanera R."/>
            <person name="Alfaro M."/>
            <person name="Ramirez L."/>
            <person name="Pisabarro A.G."/>
            <person name="Kuo A."/>
            <person name="Tritt A."/>
            <person name="Lipzen A."/>
            <person name="He G."/>
            <person name="Yan M."/>
            <person name="Ng V."/>
            <person name="Cullen D."/>
            <person name="Martin F."/>
            <person name="Rosso M.-N."/>
            <person name="Henrissat B."/>
            <person name="Hibbett D."/>
            <person name="Martinez A.T."/>
            <person name="Grigoriev I.V."/>
        </authorList>
    </citation>
    <scope>NUCLEOTIDE SEQUENCE</scope>
    <source>
        <strain evidence="2">ATCC 90797</strain>
    </source>
</reference>
<dbReference type="Proteomes" id="UP000807025">
    <property type="component" value="Unassembled WGS sequence"/>
</dbReference>